<dbReference type="EMBL" id="BKCP01011514">
    <property type="protein sequence ID" value="GER54766.1"/>
    <property type="molecule type" value="Genomic_DNA"/>
</dbReference>
<protein>
    <submittedName>
        <fullName evidence="1">Kinase-like protein</fullName>
    </submittedName>
</protein>
<keyword evidence="1" id="KW-0418">Kinase</keyword>
<comment type="caution">
    <text evidence="1">The sequence shown here is derived from an EMBL/GenBank/DDBJ whole genome shotgun (WGS) entry which is preliminary data.</text>
</comment>
<keyword evidence="1" id="KW-0808">Transferase</keyword>
<evidence type="ECO:0000313" key="1">
    <source>
        <dbReference type="EMBL" id="GER54766.1"/>
    </source>
</evidence>
<dbReference type="GO" id="GO:0016301">
    <property type="term" value="F:kinase activity"/>
    <property type="evidence" value="ECO:0007669"/>
    <property type="project" value="UniProtKB-KW"/>
</dbReference>
<gene>
    <name evidence="1" type="ORF">STAS_32389</name>
</gene>
<organism evidence="1 2">
    <name type="scientific">Striga asiatica</name>
    <name type="common">Asiatic witchweed</name>
    <name type="synonym">Buchnera asiatica</name>
    <dbReference type="NCBI Taxonomy" id="4170"/>
    <lineage>
        <taxon>Eukaryota</taxon>
        <taxon>Viridiplantae</taxon>
        <taxon>Streptophyta</taxon>
        <taxon>Embryophyta</taxon>
        <taxon>Tracheophyta</taxon>
        <taxon>Spermatophyta</taxon>
        <taxon>Magnoliopsida</taxon>
        <taxon>eudicotyledons</taxon>
        <taxon>Gunneridae</taxon>
        <taxon>Pentapetalae</taxon>
        <taxon>asterids</taxon>
        <taxon>lamiids</taxon>
        <taxon>Lamiales</taxon>
        <taxon>Orobanchaceae</taxon>
        <taxon>Buchnereae</taxon>
        <taxon>Striga</taxon>
    </lineage>
</organism>
<proteinExistence type="predicted"/>
<keyword evidence="2" id="KW-1185">Reference proteome</keyword>
<accession>A0A5A7RBW3</accession>
<dbReference type="AlphaFoldDB" id="A0A5A7RBW3"/>
<name>A0A5A7RBW3_STRAF</name>
<sequence>MATMKTISFSSSPSPHLPPLLCVHLLPTSNHLVDCGSRAAVTRDFDRQDFIGDDSQFLTFMVDDNDQELRSSSGTFFSLYATAGALDRSAHYIFPIRDLSEHSPPDTPPLTHLKTIHTICMRLNLMSWSTDSCFLLSSPPNR</sequence>
<reference evidence="2" key="1">
    <citation type="journal article" date="2019" name="Curr. Biol.">
        <title>Genome Sequence of Striga asiatica Provides Insight into the Evolution of Plant Parasitism.</title>
        <authorList>
            <person name="Yoshida S."/>
            <person name="Kim S."/>
            <person name="Wafula E.K."/>
            <person name="Tanskanen J."/>
            <person name="Kim Y.M."/>
            <person name="Honaas L."/>
            <person name="Yang Z."/>
            <person name="Spallek T."/>
            <person name="Conn C.E."/>
            <person name="Ichihashi Y."/>
            <person name="Cheong K."/>
            <person name="Cui S."/>
            <person name="Der J.P."/>
            <person name="Gundlach H."/>
            <person name="Jiao Y."/>
            <person name="Hori C."/>
            <person name="Ishida J.K."/>
            <person name="Kasahara H."/>
            <person name="Kiba T."/>
            <person name="Kim M.S."/>
            <person name="Koo N."/>
            <person name="Laohavisit A."/>
            <person name="Lee Y.H."/>
            <person name="Lumba S."/>
            <person name="McCourt P."/>
            <person name="Mortimer J.C."/>
            <person name="Mutuku J.M."/>
            <person name="Nomura T."/>
            <person name="Sasaki-Sekimoto Y."/>
            <person name="Seto Y."/>
            <person name="Wang Y."/>
            <person name="Wakatake T."/>
            <person name="Sakakibara H."/>
            <person name="Demura T."/>
            <person name="Yamaguchi S."/>
            <person name="Yoneyama K."/>
            <person name="Manabe R.I."/>
            <person name="Nelson D.C."/>
            <person name="Schulman A.H."/>
            <person name="Timko M.P."/>
            <person name="dePamphilis C.W."/>
            <person name="Choi D."/>
            <person name="Shirasu K."/>
        </authorList>
    </citation>
    <scope>NUCLEOTIDE SEQUENCE [LARGE SCALE GENOMIC DNA]</scope>
    <source>
        <strain evidence="2">cv. UVA1</strain>
    </source>
</reference>
<dbReference type="Proteomes" id="UP000325081">
    <property type="component" value="Unassembled WGS sequence"/>
</dbReference>
<evidence type="ECO:0000313" key="2">
    <source>
        <dbReference type="Proteomes" id="UP000325081"/>
    </source>
</evidence>